<dbReference type="AlphaFoldDB" id="A0A6A6JXX4"/>
<gene>
    <name evidence="7" type="ORF">EI97DRAFT_1855</name>
</gene>
<keyword evidence="1" id="KW-0479">Metal-binding</keyword>
<keyword evidence="2 4" id="KW-0863">Zinc-finger</keyword>
<dbReference type="OrthoDB" id="5431456at2759"/>
<feature type="region of interest" description="Disordered" evidence="5">
    <location>
        <begin position="364"/>
        <end position="396"/>
    </location>
</feature>
<name>A0A6A6JXX4_WESOR</name>
<sequence length="412" mass="45375">MDHQGLVDAGLRGLRKRTGGLSVEISPPPLKRQRSLAVPGSEQGFLNGGSPQALLRNSTLRVPTDSADNSRRLSGQGETSRHSIGESSPCIGTGNCQEARRPSTASTASRSGKQRCNQCGQPSAPRYDPFVKCSSCETRFHDRCRKPSLKENEDCAQWRCFRCIAKNRTSIASHPANHPHLALQNPLQEAGRDVQVGEERHSAEQTVANAPRDVLSGAIFSTQRGQLSLDSVTSSEEKAAMRRSSIMNMPLPNLANHGRVQAVTNGLDSEPVDIQSAIRTNRSQFRDSEYVSESKLWVEDDGLFMPFQPMRQTTITVDADMRLETEFHAAFPDLSGLSIHNMSQEEKDLKIMEIRNRPSRKATFGKTVLSPTGSSTLSVQSKLRRSPKPTVADSKQSMWIASRVEIQSRPNS</sequence>
<dbReference type="EMBL" id="ML986484">
    <property type="protein sequence ID" value="KAF2280596.1"/>
    <property type="molecule type" value="Genomic_DNA"/>
</dbReference>
<accession>A0A6A6JXX4</accession>
<protein>
    <recommendedName>
        <fullName evidence="6">PHD-type domain-containing protein</fullName>
    </recommendedName>
</protein>
<dbReference type="InterPro" id="IPR019787">
    <property type="entry name" value="Znf_PHD-finger"/>
</dbReference>
<evidence type="ECO:0000256" key="4">
    <source>
        <dbReference type="PROSITE-ProRule" id="PRU00146"/>
    </source>
</evidence>
<dbReference type="PROSITE" id="PS01359">
    <property type="entry name" value="ZF_PHD_1"/>
    <property type="match status" value="1"/>
</dbReference>
<evidence type="ECO:0000256" key="2">
    <source>
        <dbReference type="ARBA" id="ARBA00022771"/>
    </source>
</evidence>
<dbReference type="InterPro" id="IPR011011">
    <property type="entry name" value="Znf_FYVE_PHD"/>
</dbReference>
<keyword evidence="3" id="KW-0862">Zinc</keyword>
<reference evidence="7" key="1">
    <citation type="journal article" date="2020" name="Stud. Mycol.">
        <title>101 Dothideomycetes genomes: a test case for predicting lifestyles and emergence of pathogens.</title>
        <authorList>
            <person name="Haridas S."/>
            <person name="Albert R."/>
            <person name="Binder M."/>
            <person name="Bloem J."/>
            <person name="Labutti K."/>
            <person name="Salamov A."/>
            <person name="Andreopoulos B."/>
            <person name="Baker S."/>
            <person name="Barry K."/>
            <person name="Bills G."/>
            <person name="Bluhm B."/>
            <person name="Cannon C."/>
            <person name="Castanera R."/>
            <person name="Culley D."/>
            <person name="Daum C."/>
            <person name="Ezra D."/>
            <person name="Gonzalez J."/>
            <person name="Henrissat B."/>
            <person name="Kuo A."/>
            <person name="Liang C."/>
            <person name="Lipzen A."/>
            <person name="Lutzoni F."/>
            <person name="Magnuson J."/>
            <person name="Mondo S."/>
            <person name="Nolan M."/>
            <person name="Ohm R."/>
            <person name="Pangilinan J."/>
            <person name="Park H.-J."/>
            <person name="Ramirez L."/>
            <person name="Alfaro M."/>
            <person name="Sun H."/>
            <person name="Tritt A."/>
            <person name="Yoshinaga Y."/>
            <person name="Zwiers L.-H."/>
            <person name="Turgeon B."/>
            <person name="Goodwin S."/>
            <person name="Spatafora J."/>
            <person name="Crous P."/>
            <person name="Grigoriev I."/>
        </authorList>
    </citation>
    <scope>NUCLEOTIDE SEQUENCE</scope>
    <source>
        <strain evidence="7">CBS 379.55</strain>
    </source>
</reference>
<dbReference type="GO" id="GO:0008270">
    <property type="term" value="F:zinc ion binding"/>
    <property type="evidence" value="ECO:0007669"/>
    <property type="project" value="UniProtKB-KW"/>
</dbReference>
<feature type="region of interest" description="Disordered" evidence="5">
    <location>
        <begin position="19"/>
        <end position="124"/>
    </location>
</feature>
<evidence type="ECO:0000256" key="3">
    <source>
        <dbReference type="ARBA" id="ARBA00022833"/>
    </source>
</evidence>
<proteinExistence type="predicted"/>
<dbReference type="GeneID" id="54546725"/>
<organism evidence="7 8">
    <name type="scientific">Westerdykella ornata</name>
    <dbReference type="NCBI Taxonomy" id="318751"/>
    <lineage>
        <taxon>Eukaryota</taxon>
        <taxon>Fungi</taxon>
        <taxon>Dikarya</taxon>
        <taxon>Ascomycota</taxon>
        <taxon>Pezizomycotina</taxon>
        <taxon>Dothideomycetes</taxon>
        <taxon>Pleosporomycetidae</taxon>
        <taxon>Pleosporales</taxon>
        <taxon>Sporormiaceae</taxon>
        <taxon>Westerdykella</taxon>
    </lineage>
</organism>
<dbReference type="SUPFAM" id="SSF57903">
    <property type="entry name" value="FYVE/PHD zinc finger"/>
    <property type="match status" value="1"/>
</dbReference>
<evidence type="ECO:0000313" key="8">
    <source>
        <dbReference type="Proteomes" id="UP000800097"/>
    </source>
</evidence>
<dbReference type="InterPro" id="IPR013083">
    <property type="entry name" value="Znf_RING/FYVE/PHD"/>
</dbReference>
<dbReference type="InterPro" id="IPR019786">
    <property type="entry name" value="Zinc_finger_PHD-type_CS"/>
</dbReference>
<feature type="compositionally biased region" description="Low complexity" evidence="5">
    <location>
        <begin position="102"/>
        <end position="111"/>
    </location>
</feature>
<dbReference type="CDD" id="cd15489">
    <property type="entry name" value="PHD_SF"/>
    <property type="match status" value="1"/>
</dbReference>
<evidence type="ECO:0000256" key="1">
    <source>
        <dbReference type="ARBA" id="ARBA00022723"/>
    </source>
</evidence>
<evidence type="ECO:0000256" key="5">
    <source>
        <dbReference type="SAM" id="MobiDB-lite"/>
    </source>
</evidence>
<evidence type="ECO:0000259" key="6">
    <source>
        <dbReference type="PROSITE" id="PS50016"/>
    </source>
</evidence>
<keyword evidence="8" id="KW-1185">Reference proteome</keyword>
<dbReference type="Proteomes" id="UP000800097">
    <property type="component" value="Unassembled WGS sequence"/>
</dbReference>
<dbReference type="PROSITE" id="PS50016">
    <property type="entry name" value="ZF_PHD_2"/>
    <property type="match status" value="1"/>
</dbReference>
<feature type="domain" description="PHD-type" evidence="6">
    <location>
        <begin position="113"/>
        <end position="166"/>
    </location>
</feature>
<dbReference type="Gene3D" id="3.30.40.10">
    <property type="entry name" value="Zinc/RING finger domain, C3HC4 (zinc finger)"/>
    <property type="match status" value="1"/>
</dbReference>
<evidence type="ECO:0000313" key="7">
    <source>
        <dbReference type="EMBL" id="KAF2280596.1"/>
    </source>
</evidence>
<dbReference type="RefSeq" id="XP_033658134.1">
    <property type="nucleotide sequence ID" value="XM_033793550.1"/>
</dbReference>
<feature type="compositionally biased region" description="Polar residues" evidence="5">
    <location>
        <begin position="369"/>
        <end position="381"/>
    </location>
</feature>